<feature type="domain" description="HTH merR-type" evidence="5">
    <location>
        <begin position="1"/>
        <end position="48"/>
    </location>
</feature>
<comment type="caution">
    <text evidence="6">The sequence shown here is derived from an EMBL/GenBank/DDBJ whole genome shotgun (WGS) entry which is preliminary data.</text>
</comment>
<dbReference type="Pfam" id="PF00376">
    <property type="entry name" value="MerR"/>
    <property type="match status" value="1"/>
</dbReference>
<evidence type="ECO:0000259" key="5">
    <source>
        <dbReference type="PROSITE" id="PS50937"/>
    </source>
</evidence>
<dbReference type="EMBL" id="PVTX01000003">
    <property type="protein sequence ID" value="PRZ08283.1"/>
    <property type="molecule type" value="Genomic_DNA"/>
</dbReference>
<keyword evidence="2" id="KW-0805">Transcription regulation</keyword>
<evidence type="ECO:0000256" key="3">
    <source>
        <dbReference type="ARBA" id="ARBA00023125"/>
    </source>
</evidence>
<dbReference type="PROSITE" id="PS50937">
    <property type="entry name" value="HTH_MERR_2"/>
    <property type="match status" value="2"/>
</dbReference>
<dbReference type="InterPro" id="IPR047057">
    <property type="entry name" value="MerR_fam"/>
</dbReference>
<evidence type="ECO:0000256" key="2">
    <source>
        <dbReference type="ARBA" id="ARBA00023015"/>
    </source>
</evidence>
<reference evidence="6 7" key="1">
    <citation type="submission" date="2018-03" db="EMBL/GenBank/DDBJ databases">
        <title>Comparative analysis of microorganisms from saline springs in Andes Mountain Range, Colombia.</title>
        <authorList>
            <person name="Rubin E."/>
        </authorList>
    </citation>
    <scope>NUCLEOTIDE SEQUENCE [LARGE SCALE GENOMIC DNA]</scope>
    <source>
        <strain evidence="6 7">CG 23</strain>
    </source>
</reference>
<feature type="domain" description="HTH merR-type" evidence="5">
    <location>
        <begin position="117"/>
        <end position="186"/>
    </location>
</feature>
<protein>
    <submittedName>
        <fullName evidence="6">DNA-binding transcriptional MerR regulator</fullName>
    </submittedName>
</protein>
<name>A0ABX5EFV0_9MICO</name>
<dbReference type="Gene3D" id="1.10.1660.10">
    <property type="match status" value="2"/>
</dbReference>
<keyword evidence="7" id="KW-1185">Reference proteome</keyword>
<accession>A0ABX5EFV0</accession>
<keyword evidence="1" id="KW-0678">Repressor</keyword>
<dbReference type="Pfam" id="PF13411">
    <property type="entry name" value="MerR_1"/>
    <property type="match status" value="1"/>
</dbReference>
<gene>
    <name evidence="6" type="ORF">BCL65_103211</name>
</gene>
<organism evidence="6 7">
    <name type="scientific">Isoptericola halotolerans</name>
    <dbReference type="NCBI Taxonomy" id="300560"/>
    <lineage>
        <taxon>Bacteria</taxon>
        <taxon>Bacillati</taxon>
        <taxon>Actinomycetota</taxon>
        <taxon>Actinomycetes</taxon>
        <taxon>Micrococcales</taxon>
        <taxon>Promicromonosporaceae</taxon>
        <taxon>Isoptericola</taxon>
    </lineage>
</organism>
<evidence type="ECO:0000256" key="4">
    <source>
        <dbReference type="ARBA" id="ARBA00023163"/>
    </source>
</evidence>
<keyword evidence="4" id="KW-0804">Transcription</keyword>
<dbReference type="SMART" id="SM00422">
    <property type="entry name" value="HTH_MERR"/>
    <property type="match status" value="2"/>
</dbReference>
<evidence type="ECO:0000313" key="6">
    <source>
        <dbReference type="EMBL" id="PRZ08283.1"/>
    </source>
</evidence>
<evidence type="ECO:0000256" key="1">
    <source>
        <dbReference type="ARBA" id="ARBA00022491"/>
    </source>
</evidence>
<dbReference type="InterPro" id="IPR009061">
    <property type="entry name" value="DNA-bd_dom_put_sf"/>
</dbReference>
<sequence>MRTDDVARATGYSVQQVRDLERLGIVPPAERAANGYRQYRPLHVQAVRAYRGLAAAVGPVVARRTLAGLWEATLPDAAATITALHAGLAAERTSTLQALRALEAISAEPAEGGPRDVLTITELAAALGVRRSTLRHWEAEGLVEPERVGSLRARVFDVDAVRAARIVAALRAAGYPIPAVARTMAALRGLGDPSEAEAALRARLTGIATRSVALLRAGADLADVLDAAAP</sequence>
<evidence type="ECO:0000313" key="7">
    <source>
        <dbReference type="Proteomes" id="UP000239895"/>
    </source>
</evidence>
<dbReference type="Proteomes" id="UP000239895">
    <property type="component" value="Unassembled WGS sequence"/>
</dbReference>
<dbReference type="PANTHER" id="PTHR30204:SF69">
    <property type="entry name" value="MERR-FAMILY TRANSCRIPTIONAL REGULATOR"/>
    <property type="match status" value="1"/>
</dbReference>
<keyword evidence="3 6" id="KW-0238">DNA-binding</keyword>
<proteinExistence type="predicted"/>
<dbReference type="SUPFAM" id="SSF46955">
    <property type="entry name" value="Putative DNA-binding domain"/>
    <property type="match status" value="2"/>
</dbReference>
<dbReference type="RefSeq" id="WP_106266292.1">
    <property type="nucleotide sequence ID" value="NZ_PVTX01000003.1"/>
</dbReference>
<dbReference type="PANTHER" id="PTHR30204">
    <property type="entry name" value="REDOX-CYCLING DRUG-SENSING TRANSCRIPTIONAL ACTIVATOR SOXR"/>
    <property type="match status" value="1"/>
</dbReference>
<dbReference type="GO" id="GO:0003677">
    <property type="term" value="F:DNA binding"/>
    <property type="evidence" value="ECO:0007669"/>
    <property type="project" value="UniProtKB-KW"/>
</dbReference>
<dbReference type="InterPro" id="IPR000551">
    <property type="entry name" value="MerR-type_HTH_dom"/>
</dbReference>